<dbReference type="Gene3D" id="3.20.20.150">
    <property type="entry name" value="Divalent-metal-dependent TIM barrel enzymes"/>
    <property type="match status" value="1"/>
</dbReference>
<proteinExistence type="predicted"/>
<evidence type="ECO:0000313" key="1">
    <source>
        <dbReference type="EMBL" id="GLR15872.1"/>
    </source>
</evidence>
<dbReference type="SUPFAM" id="SSF51658">
    <property type="entry name" value="Xylose isomerase-like"/>
    <property type="match status" value="1"/>
</dbReference>
<reference evidence="1" key="2">
    <citation type="submission" date="2023-01" db="EMBL/GenBank/DDBJ databases">
        <title>Draft genome sequence of Portibacter lacus strain NBRC 108769.</title>
        <authorList>
            <person name="Sun Q."/>
            <person name="Mori K."/>
        </authorList>
    </citation>
    <scope>NUCLEOTIDE SEQUENCE</scope>
    <source>
        <strain evidence="1">NBRC 108769</strain>
    </source>
</reference>
<dbReference type="Proteomes" id="UP001156666">
    <property type="component" value="Unassembled WGS sequence"/>
</dbReference>
<keyword evidence="2" id="KW-1185">Reference proteome</keyword>
<organism evidence="1 2">
    <name type="scientific">Portibacter lacus</name>
    <dbReference type="NCBI Taxonomy" id="1099794"/>
    <lineage>
        <taxon>Bacteria</taxon>
        <taxon>Pseudomonadati</taxon>
        <taxon>Bacteroidota</taxon>
        <taxon>Saprospiria</taxon>
        <taxon>Saprospirales</taxon>
        <taxon>Haliscomenobacteraceae</taxon>
        <taxon>Portibacter</taxon>
    </lineage>
</organism>
<protein>
    <recommendedName>
        <fullName evidence="3">Sugar phosphate isomerase/epimerase</fullName>
    </recommendedName>
</protein>
<accession>A0AA37SL27</accession>
<evidence type="ECO:0000313" key="2">
    <source>
        <dbReference type="Proteomes" id="UP001156666"/>
    </source>
</evidence>
<dbReference type="InterPro" id="IPR006311">
    <property type="entry name" value="TAT_signal"/>
</dbReference>
<dbReference type="AlphaFoldDB" id="A0AA37SL27"/>
<comment type="caution">
    <text evidence="1">The sequence shown here is derived from an EMBL/GenBank/DDBJ whole genome shotgun (WGS) entry which is preliminary data.</text>
</comment>
<dbReference type="PROSITE" id="PS51318">
    <property type="entry name" value="TAT"/>
    <property type="match status" value="1"/>
</dbReference>
<dbReference type="InterPro" id="IPR036237">
    <property type="entry name" value="Xyl_isomerase-like_sf"/>
</dbReference>
<reference evidence="1" key="1">
    <citation type="journal article" date="2014" name="Int. J. Syst. Evol. Microbiol.">
        <title>Complete genome sequence of Corynebacterium casei LMG S-19264T (=DSM 44701T), isolated from a smear-ripened cheese.</title>
        <authorList>
            <consortium name="US DOE Joint Genome Institute (JGI-PGF)"/>
            <person name="Walter F."/>
            <person name="Albersmeier A."/>
            <person name="Kalinowski J."/>
            <person name="Ruckert C."/>
        </authorList>
    </citation>
    <scope>NUCLEOTIDE SEQUENCE</scope>
    <source>
        <strain evidence="1">NBRC 108769</strain>
    </source>
</reference>
<dbReference type="RefSeq" id="WP_235294549.1">
    <property type="nucleotide sequence ID" value="NZ_BSOH01000001.1"/>
</dbReference>
<sequence>MSNRRNFIKKSAIVTGGIPFLGSLDLLPSFKLNQKANIEIYNTNWGFSGSTEEFCAKSKAEGYDGIELWCPRDEADRKEMLALTEKYQLKLGLLAGNSGATPAENISSFKSAIQNAISCKPAFINCHSGKDFFTYDQNKQFIEYTIGESNKSGIPIHHETHRGRILYNVPIAEKFISAYEALTLTLDISHWTVVHESLLANQAKAVQKALSRTGHIHSRIGFQEAPQIPNPDDDQYKAAIEAHFAWWDEVVRIKAEKQETLTMTTEFGPPPYMWTQPYSKEPLANVWDVNVQMMKMWRKRYD</sequence>
<evidence type="ECO:0008006" key="3">
    <source>
        <dbReference type="Google" id="ProtNLM"/>
    </source>
</evidence>
<dbReference type="EMBL" id="BSOH01000001">
    <property type="protein sequence ID" value="GLR15872.1"/>
    <property type="molecule type" value="Genomic_DNA"/>
</dbReference>
<gene>
    <name evidence="1" type="ORF">GCM10007940_04870</name>
</gene>
<name>A0AA37SL27_9BACT</name>